<sequence length="152" mass="18011">MVKNVTINLNEENEQLVEDLRNYAKDNPEIINRVSKRNRGAVSTNRIINAVLAEFSYLFLKSDSNFIDREKQLLTHDSQFEKKSGRQLRQIERDTQRLIYLSLIINGAANMTKLPEMPLESRLDENTAYGQWLKEIDRRIDSDWQRVRHIRH</sequence>
<accession>A0AA41ERS0</accession>
<dbReference type="RefSeq" id="WP_211755127.1">
    <property type="nucleotide sequence ID" value="NZ_JAERKD010000030.1"/>
</dbReference>
<protein>
    <submittedName>
        <fullName evidence="1">Uncharacterized protein</fullName>
    </submittedName>
</protein>
<evidence type="ECO:0000313" key="1">
    <source>
        <dbReference type="EMBL" id="MBS1011687.1"/>
    </source>
</evidence>
<comment type="caution">
    <text evidence="1">The sequence shown here is derived from an EMBL/GenBank/DDBJ whole genome shotgun (WGS) entry which is preliminary data.</text>
</comment>
<organism evidence="1 2">
    <name type="scientific">Levilactobacillus brevis</name>
    <name type="common">Lactobacillus brevis</name>
    <dbReference type="NCBI Taxonomy" id="1580"/>
    <lineage>
        <taxon>Bacteria</taxon>
        <taxon>Bacillati</taxon>
        <taxon>Bacillota</taxon>
        <taxon>Bacilli</taxon>
        <taxon>Lactobacillales</taxon>
        <taxon>Lactobacillaceae</taxon>
        <taxon>Levilactobacillus</taxon>
    </lineage>
</organism>
<name>A0AA41ERS0_LEVBR</name>
<evidence type="ECO:0000313" key="2">
    <source>
        <dbReference type="Proteomes" id="UP000676478"/>
    </source>
</evidence>
<dbReference type="AlphaFoldDB" id="A0AA41ERS0"/>
<reference evidence="1" key="1">
    <citation type="submission" date="2020-12" db="EMBL/GenBank/DDBJ databases">
        <authorList>
            <person name="Mcmullen J.G."/>
        </authorList>
    </citation>
    <scope>NUCLEOTIDE SEQUENCE</scope>
    <source>
        <strain evidence="1">Dm-2019-70</strain>
    </source>
</reference>
<proteinExistence type="predicted"/>
<dbReference type="Proteomes" id="UP000676478">
    <property type="component" value="Unassembled WGS sequence"/>
</dbReference>
<dbReference type="EMBL" id="JAERKF010000021">
    <property type="protein sequence ID" value="MBS1011687.1"/>
    <property type="molecule type" value="Genomic_DNA"/>
</dbReference>
<gene>
    <name evidence="1" type="ORF">JK167_12795</name>
</gene>
<reference evidence="1" key="2">
    <citation type="submission" date="2022-09" db="EMBL/GenBank/DDBJ databases">
        <title>Genome-inferred correspondence between phylogeny and metabolic traits in the wild Drosophila gut microbiome.</title>
        <authorList>
            <person name="Bueno E."/>
            <person name="Blow F."/>
            <person name="Douglas A.E."/>
        </authorList>
    </citation>
    <scope>NUCLEOTIDE SEQUENCE</scope>
    <source>
        <strain evidence="1">Dm-2019-70</strain>
    </source>
</reference>